<accession>A0A0G3XJC5</accession>
<keyword evidence="2" id="KW-1185">Reference proteome</keyword>
<dbReference type="Gene3D" id="3.40.50.2000">
    <property type="entry name" value="Glycogen Phosphorylase B"/>
    <property type="match status" value="2"/>
</dbReference>
<evidence type="ECO:0000313" key="1">
    <source>
        <dbReference type="EMBL" id="AKM11292.1"/>
    </source>
</evidence>
<dbReference type="KEGG" id="cna:AB433_17010"/>
<dbReference type="PANTHER" id="PTHR12526:SF600">
    <property type="entry name" value="GLYCOSYL TRANSFERASE GROUP 1"/>
    <property type="match status" value="1"/>
</dbReference>
<dbReference type="PATRIC" id="fig|1348774.3.peg.3576"/>
<dbReference type="Pfam" id="PF13692">
    <property type="entry name" value="Glyco_trans_1_4"/>
    <property type="match status" value="1"/>
</dbReference>
<dbReference type="Proteomes" id="UP000035287">
    <property type="component" value="Chromosome"/>
</dbReference>
<dbReference type="STRING" id="1348774.AB433_17010"/>
<gene>
    <name evidence="1" type="ORF">AB433_17010</name>
</gene>
<dbReference type="RefSeq" id="WP_047822710.1">
    <property type="nucleotide sequence ID" value="NZ_CP011770.1"/>
</dbReference>
<dbReference type="GO" id="GO:0016757">
    <property type="term" value="F:glycosyltransferase activity"/>
    <property type="evidence" value="ECO:0007669"/>
    <property type="project" value="TreeGrafter"/>
</dbReference>
<dbReference type="InterPro" id="IPR028098">
    <property type="entry name" value="Glyco_trans_4-like_N"/>
</dbReference>
<evidence type="ECO:0000313" key="2">
    <source>
        <dbReference type="Proteomes" id="UP000035287"/>
    </source>
</evidence>
<dbReference type="OrthoDB" id="185319at2"/>
<sequence length="400" mass="43646">MKILLVDYSGHPFQVQLSRALARRGHSVRHVFSASFQTPHGRLSREDGDPPTFEIASVSTKQAFAKASFVKRRAQEIEIGHALADQVRAFAPDVVLSSNVPLDAQRGLQRATHDAGARFVFWLQDIYSEAITRVVTRKFPVIGHLVARIYDRLEYRLLRRSEGVVAISPDFLPILAARGVSPSRTHVVENWAPLDELPIYPRDNDWAAANMPADALRFVYSGTIGYKHDPMLLLQLAEELGEGVSVLVFSQGEAADALARAAADKGVANLSVRPWVPFGDLPRMLGGADVLVAMIEPEAGIYSVPSKILTYLAAGRPILASMPSANLAARNITGADAGMVVEPGDRAGMVAAARELAASAERRRAMGDNARQYAKRTFDIDAIADRFETILMPQGTENQE</sequence>
<dbReference type="CDD" id="cd03794">
    <property type="entry name" value="GT4_WbuB-like"/>
    <property type="match status" value="1"/>
</dbReference>
<reference evidence="1 2" key="1">
    <citation type="submission" date="2015-06" db="EMBL/GenBank/DDBJ databases">
        <authorList>
            <person name="Zeng Y."/>
            <person name="Huang Y."/>
        </authorList>
    </citation>
    <scope>NUCLEOTIDE SEQUENCE [LARGE SCALE GENOMIC DNA]</scope>
    <source>
        <strain evidence="1 2">PQ-2</strain>
    </source>
</reference>
<dbReference type="SUPFAM" id="SSF53756">
    <property type="entry name" value="UDP-Glycosyltransferase/glycogen phosphorylase"/>
    <property type="match status" value="1"/>
</dbReference>
<protein>
    <submittedName>
        <fullName evidence="1">Uncharacterized protein</fullName>
    </submittedName>
</protein>
<dbReference type="EMBL" id="CP011770">
    <property type="protein sequence ID" value="AKM11292.1"/>
    <property type="molecule type" value="Genomic_DNA"/>
</dbReference>
<organism evidence="1 2">
    <name type="scientific">Croceicoccus naphthovorans</name>
    <dbReference type="NCBI Taxonomy" id="1348774"/>
    <lineage>
        <taxon>Bacteria</taxon>
        <taxon>Pseudomonadati</taxon>
        <taxon>Pseudomonadota</taxon>
        <taxon>Alphaproteobacteria</taxon>
        <taxon>Sphingomonadales</taxon>
        <taxon>Erythrobacteraceae</taxon>
        <taxon>Croceicoccus</taxon>
    </lineage>
</organism>
<name>A0A0G3XJC5_9SPHN</name>
<proteinExistence type="predicted"/>
<dbReference type="Pfam" id="PF13579">
    <property type="entry name" value="Glyco_trans_4_4"/>
    <property type="match status" value="1"/>
</dbReference>
<dbReference type="PANTHER" id="PTHR12526">
    <property type="entry name" value="GLYCOSYLTRANSFERASE"/>
    <property type="match status" value="1"/>
</dbReference>
<dbReference type="AlphaFoldDB" id="A0A0G3XJC5"/>